<name>A0A1L9SY62_9EURO</name>
<accession>A0A1L9SY62</accession>
<dbReference type="GeneID" id="63766652"/>
<evidence type="ECO:0000313" key="2">
    <source>
        <dbReference type="EMBL" id="OJJ52120.1"/>
    </source>
</evidence>
<feature type="region of interest" description="Disordered" evidence="1">
    <location>
        <begin position="227"/>
        <end position="274"/>
    </location>
</feature>
<protein>
    <recommendedName>
        <fullName evidence="4">Myb-like domain-containing protein</fullName>
    </recommendedName>
</protein>
<dbReference type="AlphaFoldDB" id="A0A1L9SY62"/>
<evidence type="ECO:0000313" key="3">
    <source>
        <dbReference type="Proteomes" id="UP000184356"/>
    </source>
</evidence>
<evidence type="ECO:0000256" key="1">
    <source>
        <dbReference type="SAM" id="MobiDB-lite"/>
    </source>
</evidence>
<keyword evidence="3" id="KW-1185">Reference proteome</keyword>
<feature type="compositionally biased region" description="Polar residues" evidence="1">
    <location>
        <begin position="163"/>
        <end position="172"/>
    </location>
</feature>
<feature type="compositionally biased region" description="Polar residues" evidence="1">
    <location>
        <begin position="202"/>
        <end position="214"/>
    </location>
</feature>
<dbReference type="Proteomes" id="UP000184356">
    <property type="component" value="Unassembled WGS sequence"/>
</dbReference>
<dbReference type="EMBL" id="KV878604">
    <property type="protein sequence ID" value="OJJ52120.1"/>
    <property type="molecule type" value="Genomic_DNA"/>
</dbReference>
<dbReference type="OrthoDB" id="4506575at2759"/>
<sequence length="343" mass="37175">MDRQVSYNSPLPAAPFPPINHPLPPKPPISMHFHPYTPPAPKPVTPVCEMVAQYVNQGQTISVNHEPKGPSSRHHTIVSSVGATSSLDMESVIRPFGEDKSLGPENDDSGATGSINGDDFPHPDTLWGSVADRCVPSDAPRRADDGSCHDEASATASEDHGTGSWSCGSYASDTDDVGQYDNGQTKHLTDGSKDGLSDTLVEESQPSLSGNENAQRVTAISICSTPQIPQPTFRSQKKPAYTVPRYTEGAAPGGPRTRARARAEASRPFSVRRRSRPFSAVEGALLRELVGRKLAWERIEEEFGHRFPGKGLKSLQGRWSRKLKFLTCPAKRRPDACGRRSSS</sequence>
<gene>
    <name evidence="2" type="ORF">ASPSYDRAFT_713774</name>
</gene>
<feature type="region of interest" description="Disordered" evidence="1">
    <location>
        <begin position="96"/>
        <end position="214"/>
    </location>
</feature>
<feature type="compositionally biased region" description="Pro residues" evidence="1">
    <location>
        <begin position="12"/>
        <end position="26"/>
    </location>
</feature>
<dbReference type="VEuPathDB" id="FungiDB:ASPSYDRAFT_713774"/>
<proteinExistence type="predicted"/>
<dbReference type="RefSeq" id="XP_040695926.1">
    <property type="nucleotide sequence ID" value="XM_040850579.1"/>
</dbReference>
<feature type="compositionally biased region" description="Basic and acidic residues" evidence="1">
    <location>
        <begin position="139"/>
        <end position="161"/>
    </location>
</feature>
<organism evidence="2 3">
    <name type="scientific">Aspergillus sydowii CBS 593.65</name>
    <dbReference type="NCBI Taxonomy" id="1036612"/>
    <lineage>
        <taxon>Eukaryota</taxon>
        <taxon>Fungi</taxon>
        <taxon>Dikarya</taxon>
        <taxon>Ascomycota</taxon>
        <taxon>Pezizomycotina</taxon>
        <taxon>Eurotiomycetes</taxon>
        <taxon>Eurotiomycetidae</taxon>
        <taxon>Eurotiales</taxon>
        <taxon>Aspergillaceae</taxon>
        <taxon>Aspergillus</taxon>
        <taxon>Aspergillus subgen. Nidulantes</taxon>
    </lineage>
</organism>
<feature type="compositionally biased region" description="Basic and acidic residues" evidence="1">
    <location>
        <begin position="187"/>
        <end position="196"/>
    </location>
</feature>
<reference evidence="3" key="1">
    <citation type="journal article" date="2017" name="Genome Biol.">
        <title>Comparative genomics reveals high biological diversity and specific adaptations in the industrially and medically important fungal genus Aspergillus.</title>
        <authorList>
            <person name="de Vries R.P."/>
            <person name="Riley R."/>
            <person name="Wiebenga A."/>
            <person name="Aguilar-Osorio G."/>
            <person name="Amillis S."/>
            <person name="Uchima C.A."/>
            <person name="Anderluh G."/>
            <person name="Asadollahi M."/>
            <person name="Askin M."/>
            <person name="Barry K."/>
            <person name="Battaglia E."/>
            <person name="Bayram O."/>
            <person name="Benocci T."/>
            <person name="Braus-Stromeyer S.A."/>
            <person name="Caldana C."/>
            <person name="Canovas D."/>
            <person name="Cerqueira G.C."/>
            <person name="Chen F."/>
            <person name="Chen W."/>
            <person name="Choi C."/>
            <person name="Clum A."/>
            <person name="Dos Santos R.A."/>
            <person name="Damasio A.R."/>
            <person name="Diallinas G."/>
            <person name="Emri T."/>
            <person name="Fekete E."/>
            <person name="Flipphi M."/>
            <person name="Freyberg S."/>
            <person name="Gallo A."/>
            <person name="Gournas C."/>
            <person name="Habgood R."/>
            <person name="Hainaut M."/>
            <person name="Harispe M.L."/>
            <person name="Henrissat B."/>
            <person name="Hilden K.S."/>
            <person name="Hope R."/>
            <person name="Hossain A."/>
            <person name="Karabika E."/>
            <person name="Karaffa L."/>
            <person name="Karanyi Z."/>
            <person name="Krasevec N."/>
            <person name="Kuo A."/>
            <person name="Kusch H."/>
            <person name="LaButti K."/>
            <person name="Lagendijk E.L."/>
            <person name="Lapidus A."/>
            <person name="Levasseur A."/>
            <person name="Lindquist E."/>
            <person name="Lipzen A."/>
            <person name="Logrieco A.F."/>
            <person name="MacCabe A."/>
            <person name="Maekelae M.R."/>
            <person name="Malavazi I."/>
            <person name="Melin P."/>
            <person name="Meyer V."/>
            <person name="Mielnichuk N."/>
            <person name="Miskei M."/>
            <person name="Molnar A.P."/>
            <person name="Mule G."/>
            <person name="Ngan C.Y."/>
            <person name="Orejas M."/>
            <person name="Orosz E."/>
            <person name="Ouedraogo J.P."/>
            <person name="Overkamp K.M."/>
            <person name="Park H.-S."/>
            <person name="Perrone G."/>
            <person name="Piumi F."/>
            <person name="Punt P.J."/>
            <person name="Ram A.F."/>
            <person name="Ramon A."/>
            <person name="Rauscher S."/>
            <person name="Record E."/>
            <person name="Riano-Pachon D.M."/>
            <person name="Robert V."/>
            <person name="Roehrig J."/>
            <person name="Ruller R."/>
            <person name="Salamov A."/>
            <person name="Salih N.S."/>
            <person name="Samson R.A."/>
            <person name="Sandor E."/>
            <person name="Sanguinetti M."/>
            <person name="Schuetze T."/>
            <person name="Sepcic K."/>
            <person name="Shelest E."/>
            <person name="Sherlock G."/>
            <person name="Sophianopoulou V."/>
            <person name="Squina F.M."/>
            <person name="Sun H."/>
            <person name="Susca A."/>
            <person name="Todd R.B."/>
            <person name="Tsang A."/>
            <person name="Unkles S.E."/>
            <person name="van de Wiele N."/>
            <person name="van Rossen-Uffink D."/>
            <person name="Oliveira J.V."/>
            <person name="Vesth T.C."/>
            <person name="Visser J."/>
            <person name="Yu J.-H."/>
            <person name="Zhou M."/>
            <person name="Andersen M.R."/>
            <person name="Archer D.B."/>
            <person name="Baker S.E."/>
            <person name="Benoit I."/>
            <person name="Brakhage A.A."/>
            <person name="Braus G.H."/>
            <person name="Fischer R."/>
            <person name="Frisvad J.C."/>
            <person name="Goldman G.H."/>
            <person name="Houbraken J."/>
            <person name="Oakley B."/>
            <person name="Pocsi I."/>
            <person name="Scazzocchio C."/>
            <person name="Seiboth B."/>
            <person name="vanKuyk P.A."/>
            <person name="Wortman J."/>
            <person name="Dyer P.S."/>
            <person name="Grigoriev I.V."/>
        </authorList>
    </citation>
    <scope>NUCLEOTIDE SEQUENCE [LARGE SCALE GENOMIC DNA]</scope>
    <source>
        <strain evidence="3">CBS 593.65</strain>
    </source>
</reference>
<feature type="region of interest" description="Disordered" evidence="1">
    <location>
        <begin position="1"/>
        <end position="26"/>
    </location>
</feature>
<evidence type="ECO:0008006" key="4">
    <source>
        <dbReference type="Google" id="ProtNLM"/>
    </source>
</evidence>